<accession>A0A822YU36</accession>
<dbReference type="EMBL" id="DUZY01000004">
    <property type="protein sequence ID" value="DAD36020.1"/>
    <property type="molecule type" value="Genomic_DNA"/>
</dbReference>
<keyword evidence="3" id="KW-1185">Reference proteome</keyword>
<gene>
    <name evidence="2" type="ORF">HUJ06_006660</name>
</gene>
<dbReference type="Pfam" id="PF05922">
    <property type="entry name" value="Inhibitor_I9"/>
    <property type="match status" value="1"/>
</dbReference>
<sequence length="99" mass="11085">MAFVSAFLGLSCILVLFFNKFTLPSHKIIYSYKNNINGFATLLSPDEVTKLSGMKKFQLGSCHSCSLSLAYLLILNGLFPIDLDEVVYVFPNQAKKWSL</sequence>
<dbReference type="Gene3D" id="3.30.70.80">
    <property type="entry name" value="Peptidase S8 propeptide/proteinase inhibitor I9"/>
    <property type="match status" value="1"/>
</dbReference>
<dbReference type="InterPro" id="IPR010259">
    <property type="entry name" value="S8pro/Inhibitor_I9"/>
</dbReference>
<protein>
    <recommendedName>
        <fullName evidence="1">Inhibitor I9 domain-containing protein</fullName>
    </recommendedName>
</protein>
<name>A0A822YU36_NELNU</name>
<proteinExistence type="predicted"/>
<organism evidence="2 3">
    <name type="scientific">Nelumbo nucifera</name>
    <name type="common">Sacred lotus</name>
    <dbReference type="NCBI Taxonomy" id="4432"/>
    <lineage>
        <taxon>Eukaryota</taxon>
        <taxon>Viridiplantae</taxon>
        <taxon>Streptophyta</taxon>
        <taxon>Embryophyta</taxon>
        <taxon>Tracheophyta</taxon>
        <taxon>Spermatophyta</taxon>
        <taxon>Magnoliopsida</taxon>
        <taxon>Proteales</taxon>
        <taxon>Nelumbonaceae</taxon>
        <taxon>Nelumbo</taxon>
    </lineage>
</organism>
<evidence type="ECO:0000259" key="1">
    <source>
        <dbReference type="Pfam" id="PF05922"/>
    </source>
</evidence>
<feature type="domain" description="Inhibitor I9" evidence="1">
    <location>
        <begin position="24"/>
        <end position="55"/>
    </location>
</feature>
<dbReference type="InterPro" id="IPR037045">
    <property type="entry name" value="S8pro/Inhibitor_I9_sf"/>
</dbReference>
<reference evidence="2 3" key="1">
    <citation type="journal article" date="2020" name="Mol. Biol. Evol.">
        <title>Distinct Expression and Methylation Patterns for Genes with Different Fates following a Single Whole-Genome Duplication in Flowering Plants.</title>
        <authorList>
            <person name="Shi T."/>
            <person name="Rahmani R.S."/>
            <person name="Gugger P.F."/>
            <person name="Wang M."/>
            <person name="Li H."/>
            <person name="Zhang Y."/>
            <person name="Li Z."/>
            <person name="Wang Q."/>
            <person name="Van de Peer Y."/>
            <person name="Marchal K."/>
            <person name="Chen J."/>
        </authorList>
    </citation>
    <scope>NUCLEOTIDE SEQUENCE [LARGE SCALE GENOMIC DNA]</scope>
    <source>
        <tissue evidence="2">Leaf</tissue>
    </source>
</reference>
<comment type="caution">
    <text evidence="2">The sequence shown here is derived from an EMBL/GenBank/DDBJ whole genome shotgun (WGS) entry which is preliminary data.</text>
</comment>
<evidence type="ECO:0000313" key="2">
    <source>
        <dbReference type="EMBL" id="DAD36020.1"/>
    </source>
</evidence>
<evidence type="ECO:0000313" key="3">
    <source>
        <dbReference type="Proteomes" id="UP000607653"/>
    </source>
</evidence>
<dbReference type="Proteomes" id="UP000607653">
    <property type="component" value="Unassembled WGS sequence"/>
</dbReference>
<dbReference type="AlphaFoldDB" id="A0A822YU36"/>